<accession>A0A7J7HTY4</accession>
<evidence type="ECO:0000256" key="1">
    <source>
        <dbReference type="SAM" id="Phobius"/>
    </source>
</evidence>
<dbReference type="AlphaFoldDB" id="A0A7J7HTY4"/>
<feature type="transmembrane region" description="Helical" evidence="1">
    <location>
        <begin position="48"/>
        <end position="69"/>
    </location>
</feature>
<dbReference type="Proteomes" id="UP000593564">
    <property type="component" value="Unassembled WGS sequence"/>
</dbReference>
<keyword evidence="1" id="KW-0472">Membrane</keyword>
<organism evidence="2 3">
    <name type="scientific">Camellia sinensis</name>
    <name type="common">Tea plant</name>
    <name type="synonym">Thea sinensis</name>
    <dbReference type="NCBI Taxonomy" id="4442"/>
    <lineage>
        <taxon>Eukaryota</taxon>
        <taxon>Viridiplantae</taxon>
        <taxon>Streptophyta</taxon>
        <taxon>Embryophyta</taxon>
        <taxon>Tracheophyta</taxon>
        <taxon>Spermatophyta</taxon>
        <taxon>Magnoliopsida</taxon>
        <taxon>eudicotyledons</taxon>
        <taxon>Gunneridae</taxon>
        <taxon>Pentapetalae</taxon>
        <taxon>asterids</taxon>
        <taxon>Ericales</taxon>
        <taxon>Theaceae</taxon>
        <taxon>Camellia</taxon>
    </lineage>
</organism>
<reference evidence="2 3" key="2">
    <citation type="submission" date="2020-07" db="EMBL/GenBank/DDBJ databases">
        <title>Genome assembly of wild tea tree DASZ reveals pedigree and selection history of tea varieties.</title>
        <authorList>
            <person name="Zhang W."/>
        </authorList>
    </citation>
    <scope>NUCLEOTIDE SEQUENCE [LARGE SCALE GENOMIC DNA]</scope>
    <source>
        <strain evidence="3">cv. G240</strain>
        <tissue evidence="2">Leaf</tissue>
    </source>
</reference>
<protein>
    <submittedName>
        <fullName evidence="2">Uncharacterized protein</fullName>
    </submittedName>
</protein>
<keyword evidence="3" id="KW-1185">Reference proteome</keyword>
<evidence type="ECO:0000313" key="3">
    <source>
        <dbReference type="Proteomes" id="UP000593564"/>
    </source>
</evidence>
<name>A0A7J7HTY4_CAMSI</name>
<sequence length="105" mass="11740">MASKKVEKKIMSLGLEIDAFIKDKKPSIYSDYLIDLPYFVGLSLKHKLGLGLAFATIIPSYLTSIILVWRRNCHLNTLFLLIGAATASIHLLRFGIHPNLNMLLG</sequence>
<proteinExistence type="predicted"/>
<reference evidence="3" key="1">
    <citation type="journal article" date="2020" name="Nat. Commun.">
        <title>Genome assembly of wild tea tree DASZ reveals pedigree and selection history of tea varieties.</title>
        <authorList>
            <person name="Zhang W."/>
            <person name="Zhang Y."/>
            <person name="Qiu H."/>
            <person name="Guo Y."/>
            <person name="Wan H."/>
            <person name="Zhang X."/>
            <person name="Scossa F."/>
            <person name="Alseekh S."/>
            <person name="Zhang Q."/>
            <person name="Wang P."/>
            <person name="Xu L."/>
            <person name="Schmidt M.H."/>
            <person name="Jia X."/>
            <person name="Li D."/>
            <person name="Zhu A."/>
            <person name="Guo F."/>
            <person name="Chen W."/>
            <person name="Ni D."/>
            <person name="Usadel B."/>
            <person name="Fernie A.R."/>
            <person name="Wen W."/>
        </authorList>
    </citation>
    <scope>NUCLEOTIDE SEQUENCE [LARGE SCALE GENOMIC DNA]</scope>
    <source>
        <strain evidence="3">cv. G240</strain>
    </source>
</reference>
<gene>
    <name evidence="2" type="ORF">HYC85_003528</name>
</gene>
<evidence type="ECO:0000313" key="2">
    <source>
        <dbReference type="EMBL" id="KAF5956303.1"/>
    </source>
</evidence>
<comment type="caution">
    <text evidence="2">The sequence shown here is derived from an EMBL/GenBank/DDBJ whole genome shotgun (WGS) entry which is preliminary data.</text>
</comment>
<dbReference type="EMBL" id="JACBKZ010000002">
    <property type="protein sequence ID" value="KAF5956303.1"/>
    <property type="molecule type" value="Genomic_DNA"/>
</dbReference>
<keyword evidence="1" id="KW-1133">Transmembrane helix</keyword>
<keyword evidence="1" id="KW-0812">Transmembrane</keyword>
<feature type="transmembrane region" description="Helical" evidence="1">
    <location>
        <begin position="75"/>
        <end position="96"/>
    </location>
</feature>